<feature type="transmembrane region" description="Helical" evidence="5">
    <location>
        <begin position="40"/>
        <end position="57"/>
    </location>
</feature>
<dbReference type="PANTHER" id="PTHR10361">
    <property type="entry name" value="SODIUM-BILE ACID COTRANSPORTER"/>
    <property type="match status" value="1"/>
</dbReference>
<evidence type="ECO:0000313" key="6">
    <source>
        <dbReference type="EMBL" id="HGS21068.1"/>
    </source>
</evidence>
<proteinExistence type="predicted"/>
<feature type="transmembrane region" description="Helical" evidence="5">
    <location>
        <begin position="69"/>
        <end position="90"/>
    </location>
</feature>
<feature type="transmembrane region" description="Helical" evidence="5">
    <location>
        <begin position="197"/>
        <end position="221"/>
    </location>
</feature>
<evidence type="ECO:0000256" key="2">
    <source>
        <dbReference type="ARBA" id="ARBA00022692"/>
    </source>
</evidence>
<evidence type="ECO:0000256" key="4">
    <source>
        <dbReference type="ARBA" id="ARBA00023136"/>
    </source>
</evidence>
<dbReference type="PANTHER" id="PTHR10361:SF28">
    <property type="entry name" value="P3 PROTEIN-RELATED"/>
    <property type="match status" value="1"/>
</dbReference>
<dbReference type="EMBL" id="DSYK01000218">
    <property type="protein sequence ID" value="HGS21068.1"/>
    <property type="molecule type" value="Genomic_DNA"/>
</dbReference>
<feature type="transmembrane region" description="Helical" evidence="5">
    <location>
        <begin position="102"/>
        <end position="122"/>
    </location>
</feature>
<keyword evidence="3 5" id="KW-1133">Transmembrane helix</keyword>
<feature type="transmembrane region" description="Helical" evidence="5">
    <location>
        <begin position="134"/>
        <end position="152"/>
    </location>
</feature>
<evidence type="ECO:0000256" key="3">
    <source>
        <dbReference type="ARBA" id="ARBA00022989"/>
    </source>
</evidence>
<dbReference type="GO" id="GO:0016020">
    <property type="term" value="C:membrane"/>
    <property type="evidence" value="ECO:0007669"/>
    <property type="project" value="UniProtKB-SubCell"/>
</dbReference>
<accession>A0A7C4PLG2</accession>
<feature type="transmembrane region" description="Helical" evidence="5">
    <location>
        <begin position="288"/>
        <end position="310"/>
    </location>
</feature>
<dbReference type="InterPro" id="IPR038770">
    <property type="entry name" value="Na+/solute_symporter_sf"/>
</dbReference>
<feature type="transmembrane region" description="Helical" evidence="5">
    <location>
        <begin position="164"/>
        <end position="185"/>
    </location>
</feature>
<dbReference type="AlphaFoldDB" id="A0A7C4PLG2"/>
<dbReference type="InterPro" id="IPR004710">
    <property type="entry name" value="Bilac:Na_transpt"/>
</dbReference>
<name>A0A7C4PLG2_9CHLR</name>
<organism evidence="6">
    <name type="scientific">Anaerolinea thermolimosa</name>
    <dbReference type="NCBI Taxonomy" id="229919"/>
    <lineage>
        <taxon>Bacteria</taxon>
        <taxon>Bacillati</taxon>
        <taxon>Chloroflexota</taxon>
        <taxon>Anaerolineae</taxon>
        <taxon>Anaerolineales</taxon>
        <taxon>Anaerolineaceae</taxon>
        <taxon>Anaerolinea</taxon>
    </lineage>
</organism>
<keyword evidence="4 5" id="KW-0472">Membrane</keyword>
<protein>
    <submittedName>
        <fullName evidence="6">Bile acid:sodium symporter family protein</fullName>
    </submittedName>
</protein>
<comment type="caution">
    <text evidence="6">The sequence shown here is derived from an EMBL/GenBank/DDBJ whole genome shotgun (WGS) entry which is preliminary data.</text>
</comment>
<feature type="transmembrane region" description="Helical" evidence="5">
    <location>
        <begin position="227"/>
        <end position="249"/>
    </location>
</feature>
<evidence type="ECO:0000256" key="5">
    <source>
        <dbReference type="SAM" id="Phobius"/>
    </source>
</evidence>
<dbReference type="InterPro" id="IPR002657">
    <property type="entry name" value="BilAc:Na_symport/Acr3"/>
</dbReference>
<dbReference type="Pfam" id="PF01758">
    <property type="entry name" value="SBF"/>
    <property type="match status" value="1"/>
</dbReference>
<reference evidence="6" key="1">
    <citation type="journal article" date="2020" name="mSystems">
        <title>Genome- and Community-Level Interaction Insights into Carbon Utilization and Element Cycling Functions of Hydrothermarchaeota in Hydrothermal Sediment.</title>
        <authorList>
            <person name="Zhou Z."/>
            <person name="Liu Y."/>
            <person name="Xu W."/>
            <person name="Pan J."/>
            <person name="Luo Z.H."/>
            <person name="Li M."/>
        </authorList>
    </citation>
    <scope>NUCLEOTIDE SEQUENCE [LARGE SCALE GENOMIC DNA]</scope>
    <source>
        <strain evidence="6">SpSt-573</strain>
    </source>
</reference>
<evidence type="ECO:0000256" key="1">
    <source>
        <dbReference type="ARBA" id="ARBA00004141"/>
    </source>
</evidence>
<keyword evidence="2 5" id="KW-0812">Transmembrane</keyword>
<sequence length="325" mass="35647">MIKFSEFVRKHYQMIILLAVAAGLLLGVWSTAPGKMLQNYSQALTFLMILFISLTIPPRQFVQMIRQPLAVIAGLLLNFLFMPLLCWALARLLVSDPALATGIILVGVVPCAGMAAVWTALLKGDVPLGMAINALTMLLAPFLIPPLMIWLAGSDVRIHPWGMFQQLAIILLIPLILGVTLRWVADRFWDPKPYLPLLPALSALTAVLLMFATCNVSIPMIVARWSLIPMLLGAIILIFPLGFLVPHWLGRYIFSREQGIAVTYSSGMKNLPIAVGLALASFPGQALVGLPVALAFILQMLTASTFYRYLRTSEIKAKMVVNEAV</sequence>
<gene>
    <name evidence="6" type="ORF">ENT37_04280</name>
</gene>
<comment type="subcellular location">
    <subcellularLocation>
        <location evidence="1">Membrane</location>
        <topology evidence="1">Multi-pass membrane protein</topology>
    </subcellularLocation>
</comment>
<dbReference type="Gene3D" id="1.20.1530.20">
    <property type="match status" value="1"/>
</dbReference>